<accession>A0A1T5DCM6</accession>
<protein>
    <submittedName>
        <fullName evidence="1">Putative inner membrane protein</fullName>
    </submittedName>
</protein>
<gene>
    <name evidence="1" type="ORF">SAMN05660293_01530</name>
</gene>
<name>A0A1T5DCM6_9BACT</name>
<dbReference type="RefSeq" id="WP_082214109.1">
    <property type="nucleotide sequence ID" value="NZ_FUZA01000002.1"/>
</dbReference>
<reference evidence="2" key="1">
    <citation type="submission" date="2017-02" db="EMBL/GenBank/DDBJ databases">
        <authorList>
            <person name="Varghese N."/>
            <person name="Submissions S."/>
        </authorList>
    </citation>
    <scope>NUCLEOTIDE SEQUENCE [LARGE SCALE GENOMIC DNA]</scope>
    <source>
        <strain evidence="2">DSM 22270</strain>
    </source>
</reference>
<dbReference type="EMBL" id="FUZA01000002">
    <property type="protein sequence ID" value="SKB69478.1"/>
    <property type="molecule type" value="Genomic_DNA"/>
</dbReference>
<keyword evidence="2" id="KW-1185">Reference proteome</keyword>
<evidence type="ECO:0000313" key="2">
    <source>
        <dbReference type="Proteomes" id="UP000190897"/>
    </source>
</evidence>
<proteinExistence type="predicted"/>
<dbReference type="InterPro" id="IPR014948">
    <property type="entry name" value="BrxA"/>
</dbReference>
<sequence>MKVNSNINVLGGLPDWNLVNVFLERNMSSVRADGGLYSYTAIKTDKSVTRFENAISETLIRFANSEVETLVRTFLEEERLSNDALLLLFWNASFNNELLNYLNDQVYFVSFYSGKITIKQDEVLDCLKDLREREVDLKKWSESTIDRTASKYLTLLKKFNLMQGSVNKEIVHPYLNDKMFVIFVYWLKAIESRSNLLDSDWIKFSFCEPSIFVERLMHKKFSKYYELLYTGDKLKIQTLVPYSTIYNAIK</sequence>
<dbReference type="AlphaFoldDB" id="A0A1T5DCM6"/>
<organism evidence="1 2">
    <name type="scientific">Dyadobacter psychrophilus</name>
    <dbReference type="NCBI Taxonomy" id="651661"/>
    <lineage>
        <taxon>Bacteria</taxon>
        <taxon>Pseudomonadati</taxon>
        <taxon>Bacteroidota</taxon>
        <taxon>Cytophagia</taxon>
        <taxon>Cytophagales</taxon>
        <taxon>Spirosomataceae</taxon>
        <taxon>Dyadobacter</taxon>
    </lineage>
</organism>
<dbReference type="InterPro" id="IPR023137">
    <property type="entry name" value="BrxA_sf"/>
</dbReference>
<dbReference type="Gene3D" id="1.10.3540.10">
    <property type="entry name" value="uncharacterized protein from magnetospirillum magneticum domain"/>
    <property type="match status" value="1"/>
</dbReference>
<dbReference type="Proteomes" id="UP000190897">
    <property type="component" value="Unassembled WGS sequence"/>
</dbReference>
<evidence type="ECO:0000313" key="1">
    <source>
        <dbReference type="EMBL" id="SKB69478.1"/>
    </source>
</evidence>
<dbReference type="OrthoDB" id="6396652at2"/>
<dbReference type="Pfam" id="PF08849">
    <property type="entry name" value="BrxA"/>
    <property type="match status" value="1"/>
</dbReference>
<dbReference type="STRING" id="651661.SAMN05660293_01530"/>